<dbReference type="AlphaFoldDB" id="Q67V90"/>
<reference evidence="4" key="4">
    <citation type="journal article" date="2008" name="Nucleic Acids Res.">
        <title>The rice annotation project database (RAP-DB): 2008 update.</title>
        <authorList>
            <consortium name="The rice annotation project (RAP)"/>
        </authorList>
    </citation>
    <scope>GENOME REANNOTATION</scope>
    <source>
        <strain evidence="4">cv. Nipponbare</strain>
    </source>
</reference>
<evidence type="ECO:0000313" key="4">
    <source>
        <dbReference type="Proteomes" id="UP000000763"/>
    </source>
</evidence>
<dbReference type="EMBL" id="AP004785">
    <property type="protein sequence ID" value="BAD37788.1"/>
    <property type="molecule type" value="Genomic_DNA"/>
</dbReference>
<protein>
    <submittedName>
        <fullName evidence="3">Uncharacterized protein</fullName>
    </submittedName>
</protein>
<dbReference type="Proteomes" id="UP000000763">
    <property type="component" value="Chromosome 6"/>
</dbReference>
<name>Q67V90_ORYSJ</name>
<accession>Q67V90</accession>
<reference evidence="3" key="2">
    <citation type="submission" date="2002-05" db="EMBL/GenBank/DDBJ databases">
        <title>Oryza sativa nipponbare(GA3) genomic DNA, chromosome 6, BAC clone:OSJNBa0080E19.</title>
        <authorList>
            <person name="Sasaki T."/>
            <person name="Matsumoto T."/>
            <person name="Katayose Y."/>
        </authorList>
    </citation>
    <scope>NUCLEOTIDE SEQUENCE</scope>
</reference>
<feature type="region of interest" description="Disordered" evidence="1">
    <location>
        <begin position="1"/>
        <end position="43"/>
    </location>
</feature>
<feature type="region of interest" description="Disordered" evidence="1">
    <location>
        <begin position="85"/>
        <end position="113"/>
    </location>
</feature>
<sequence>MSSAASPLQTCLLPRRAREEATPLMRGGWPSPPPPPPFSPPAARARRRLVETAGWERVREAWGSQGEGHFGHFRLRVTGFQVADDEDEAVQRGDGAPATGGGDVRAVGNPEPP</sequence>
<reference evidence="2" key="1">
    <citation type="submission" date="2002-02" db="EMBL/GenBank/DDBJ databases">
        <title>Oryza sativa nipponbare(GA3) genomic DNA, chromosome 6, BAC clone:OSJNBb0061B07.</title>
        <authorList>
            <person name="Sasaki T."/>
            <person name="Matsumoto T."/>
            <person name="Yamamoto K."/>
        </authorList>
    </citation>
    <scope>NUCLEOTIDE SEQUENCE</scope>
</reference>
<evidence type="ECO:0000256" key="1">
    <source>
        <dbReference type="SAM" id="MobiDB-lite"/>
    </source>
</evidence>
<feature type="compositionally biased region" description="Pro residues" evidence="1">
    <location>
        <begin position="30"/>
        <end position="40"/>
    </location>
</feature>
<evidence type="ECO:0000313" key="2">
    <source>
        <dbReference type="EMBL" id="BAD37788.1"/>
    </source>
</evidence>
<proteinExistence type="predicted"/>
<dbReference type="EMBL" id="AP005170">
    <property type="protein sequence ID" value="BAD37929.1"/>
    <property type="molecule type" value="Genomic_DNA"/>
</dbReference>
<gene>
    <name evidence="3" type="ORF">OSJNBa0080E19.22</name>
    <name evidence="2" type="ORF">OSJNBb0061B07.37</name>
</gene>
<evidence type="ECO:0000313" key="3">
    <source>
        <dbReference type="EMBL" id="BAD37929.1"/>
    </source>
</evidence>
<reference evidence="4" key="3">
    <citation type="journal article" date="2005" name="Nature">
        <title>The map-based sequence of the rice genome.</title>
        <authorList>
            <consortium name="International rice genome sequencing project (IRGSP)"/>
            <person name="Matsumoto T."/>
            <person name="Wu J."/>
            <person name="Kanamori H."/>
            <person name="Katayose Y."/>
            <person name="Fujisawa M."/>
            <person name="Namiki N."/>
            <person name="Mizuno H."/>
            <person name="Yamamoto K."/>
            <person name="Antonio B.A."/>
            <person name="Baba T."/>
            <person name="Sakata K."/>
            <person name="Nagamura Y."/>
            <person name="Aoki H."/>
            <person name="Arikawa K."/>
            <person name="Arita K."/>
            <person name="Bito T."/>
            <person name="Chiden Y."/>
            <person name="Fujitsuka N."/>
            <person name="Fukunaka R."/>
            <person name="Hamada M."/>
            <person name="Harada C."/>
            <person name="Hayashi A."/>
            <person name="Hijishita S."/>
            <person name="Honda M."/>
            <person name="Hosokawa S."/>
            <person name="Ichikawa Y."/>
            <person name="Idonuma A."/>
            <person name="Iijima M."/>
            <person name="Ikeda M."/>
            <person name="Ikeno M."/>
            <person name="Ito K."/>
            <person name="Ito S."/>
            <person name="Ito T."/>
            <person name="Ito Y."/>
            <person name="Ito Y."/>
            <person name="Iwabuchi A."/>
            <person name="Kamiya K."/>
            <person name="Karasawa W."/>
            <person name="Kurita K."/>
            <person name="Katagiri S."/>
            <person name="Kikuta A."/>
            <person name="Kobayashi H."/>
            <person name="Kobayashi N."/>
            <person name="Machita K."/>
            <person name="Maehara T."/>
            <person name="Masukawa M."/>
            <person name="Mizubayashi T."/>
            <person name="Mukai Y."/>
            <person name="Nagasaki H."/>
            <person name="Nagata Y."/>
            <person name="Naito S."/>
            <person name="Nakashima M."/>
            <person name="Nakama Y."/>
            <person name="Nakamichi Y."/>
            <person name="Nakamura M."/>
            <person name="Meguro A."/>
            <person name="Negishi M."/>
            <person name="Ohta I."/>
            <person name="Ohta T."/>
            <person name="Okamoto M."/>
            <person name="Ono N."/>
            <person name="Saji S."/>
            <person name="Sakaguchi M."/>
            <person name="Sakai K."/>
            <person name="Shibata M."/>
            <person name="Shimokawa T."/>
            <person name="Song J."/>
            <person name="Takazaki Y."/>
            <person name="Terasawa K."/>
            <person name="Tsugane M."/>
            <person name="Tsuji K."/>
            <person name="Ueda S."/>
            <person name="Waki K."/>
            <person name="Yamagata H."/>
            <person name="Yamamoto M."/>
            <person name="Yamamoto S."/>
            <person name="Yamane H."/>
            <person name="Yoshiki S."/>
            <person name="Yoshihara R."/>
            <person name="Yukawa K."/>
            <person name="Zhong H."/>
            <person name="Yano M."/>
            <person name="Yuan Q."/>
            <person name="Ouyang S."/>
            <person name="Liu J."/>
            <person name="Jones K.M."/>
            <person name="Gansberger K."/>
            <person name="Moffat K."/>
            <person name="Hill J."/>
            <person name="Bera J."/>
            <person name="Fadrosh D."/>
            <person name="Jin S."/>
            <person name="Johri S."/>
            <person name="Kim M."/>
            <person name="Overton L."/>
            <person name="Reardon M."/>
            <person name="Tsitrin T."/>
            <person name="Vuong H."/>
            <person name="Weaver B."/>
            <person name="Ciecko A."/>
            <person name="Tallon L."/>
            <person name="Jackson J."/>
            <person name="Pai G."/>
            <person name="Aken S.V."/>
            <person name="Utterback T."/>
            <person name="Reidmuller S."/>
            <person name="Feldblyum T."/>
            <person name="Hsiao J."/>
            <person name="Zismann V."/>
            <person name="Iobst S."/>
            <person name="de Vazeille A.R."/>
            <person name="Buell C.R."/>
            <person name="Ying K."/>
            <person name="Li Y."/>
            <person name="Lu T."/>
            <person name="Huang Y."/>
            <person name="Zhao Q."/>
            <person name="Feng Q."/>
            <person name="Zhang L."/>
            <person name="Zhu J."/>
            <person name="Weng Q."/>
            <person name="Mu J."/>
            <person name="Lu Y."/>
            <person name="Fan D."/>
            <person name="Liu Y."/>
            <person name="Guan J."/>
            <person name="Zhang Y."/>
            <person name="Yu S."/>
            <person name="Liu X."/>
            <person name="Zhang Y."/>
            <person name="Hong G."/>
            <person name="Han B."/>
            <person name="Choisne N."/>
            <person name="Demange N."/>
            <person name="Orjeda G."/>
            <person name="Samain S."/>
            <person name="Cattolico L."/>
            <person name="Pelletier E."/>
            <person name="Couloux A."/>
            <person name="Segurens B."/>
            <person name="Wincker P."/>
            <person name="D'Hont A."/>
            <person name="Scarpelli C."/>
            <person name="Weissenbach J."/>
            <person name="Salanoubat M."/>
            <person name="Quetier F."/>
            <person name="Yu Y."/>
            <person name="Kim H.R."/>
            <person name="Rambo T."/>
            <person name="Currie J."/>
            <person name="Collura K."/>
            <person name="Luo M."/>
            <person name="Yang T."/>
            <person name="Ammiraju J.S.S."/>
            <person name="Engler F."/>
            <person name="Soderlund C."/>
            <person name="Wing R.A."/>
            <person name="Palmer L.E."/>
            <person name="de la Bastide M."/>
            <person name="Spiegel L."/>
            <person name="Nascimento L."/>
            <person name="Zutavern T."/>
            <person name="O'Shaughnessy A."/>
            <person name="Dike S."/>
            <person name="Dedhia N."/>
            <person name="Preston R."/>
            <person name="Balija V."/>
            <person name="McCombie W.R."/>
            <person name="Chow T."/>
            <person name="Chen H."/>
            <person name="Chung M."/>
            <person name="Chen C."/>
            <person name="Shaw J."/>
            <person name="Wu H."/>
            <person name="Hsiao K."/>
            <person name="Chao Y."/>
            <person name="Chu M."/>
            <person name="Cheng C."/>
            <person name="Hour A."/>
            <person name="Lee P."/>
            <person name="Lin S."/>
            <person name="Lin Y."/>
            <person name="Liou J."/>
            <person name="Liu S."/>
            <person name="Hsing Y."/>
            <person name="Raghuvanshi S."/>
            <person name="Mohanty A."/>
            <person name="Bharti A.K."/>
            <person name="Gaur A."/>
            <person name="Gupta V."/>
            <person name="Kumar D."/>
            <person name="Ravi V."/>
            <person name="Vij S."/>
            <person name="Kapur A."/>
            <person name="Khurana P."/>
            <person name="Khurana P."/>
            <person name="Khurana J.P."/>
            <person name="Tyagi A.K."/>
            <person name="Gaikwad K."/>
            <person name="Singh A."/>
            <person name="Dalal V."/>
            <person name="Srivastava S."/>
            <person name="Dixit A."/>
            <person name="Pal A.K."/>
            <person name="Ghazi I.A."/>
            <person name="Yadav M."/>
            <person name="Pandit A."/>
            <person name="Bhargava A."/>
            <person name="Sureshbabu K."/>
            <person name="Batra K."/>
            <person name="Sharma T.R."/>
            <person name="Mohapatra T."/>
            <person name="Singh N.K."/>
            <person name="Messing J."/>
            <person name="Nelson A.B."/>
            <person name="Fuks G."/>
            <person name="Kavchok S."/>
            <person name="Keizer G."/>
            <person name="Linton E."/>
            <person name="Llaca V."/>
            <person name="Song R."/>
            <person name="Tanyolac B."/>
            <person name="Young S."/>
            <person name="Ho-Il K."/>
            <person name="Hahn J.H."/>
            <person name="Sangsakoo G."/>
            <person name="Vanavichit A."/>
            <person name="de Mattos Luiz.A.T."/>
            <person name="Zimmer P.D."/>
            <person name="Malone G."/>
            <person name="Dellagostin O."/>
            <person name="de Oliveira A.C."/>
            <person name="Bevan M."/>
            <person name="Bancroft I."/>
            <person name="Minx P."/>
            <person name="Cordum H."/>
            <person name="Wilson R."/>
            <person name="Cheng Z."/>
            <person name="Jin W."/>
            <person name="Jiang J."/>
            <person name="Leong S.A."/>
            <person name="Iwama H."/>
            <person name="Gojobori T."/>
            <person name="Itoh T."/>
            <person name="Niimura Y."/>
            <person name="Fujii Y."/>
            <person name="Habara T."/>
            <person name="Sakai H."/>
            <person name="Sato Y."/>
            <person name="Wilson G."/>
            <person name="Kumar K."/>
            <person name="McCouch S."/>
            <person name="Juretic N."/>
            <person name="Hoen D."/>
            <person name="Wright S."/>
            <person name="Bruskiewich R."/>
            <person name="Bureau T."/>
            <person name="Miyao A."/>
            <person name="Hirochika H."/>
            <person name="Nishikawa T."/>
            <person name="Kadowaki K."/>
            <person name="Sugiura M."/>
            <person name="Burr B."/>
            <person name="Sasaki T."/>
        </authorList>
    </citation>
    <scope>NUCLEOTIDE SEQUENCE [LARGE SCALE GENOMIC DNA]</scope>
    <source>
        <strain evidence="4">cv. Nipponbare</strain>
    </source>
</reference>
<organism evidence="3 4">
    <name type="scientific">Oryza sativa subsp. japonica</name>
    <name type="common">Rice</name>
    <dbReference type="NCBI Taxonomy" id="39947"/>
    <lineage>
        <taxon>Eukaryota</taxon>
        <taxon>Viridiplantae</taxon>
        <taxon>Streptophyta</taxon>
        <taxon>Embryophyta</taxon>
        <taxon>Tracheophyta</taxon>
        <taxon>Spermatophyta</taxon>
        <taxon>Magnoliopsida</taxon>
        <taxon>Liliopsida</taxon>
        <taxon>Poales</taxon>
        <taxon>Poaceae</taxon>
        <taxon>BOP clade</taxon>
        <taxon>Oryzoideae</taxon>
        <taxon>Oryzeae</taxon>
        <taxon>Oryzinae</taxon>
        <taxon>Oryza</taxon>
        <taxon>Oryza sativa</taxon>
    </lineage>
</organism>